<gene>
    <name evidence="2" type="ORF">ADU59_07315</name>
</gene>
<protein>
    <submittedName>
        <fullName evidence="2">Uncharacterized protein</fullName>
    </submittedName>
</protein>
<comment type="caution">
    <text evidence="2">The sequence shown here is derived from an EMBL/GenBank/DDBJ whole genome shotgun (WGS) entry which is preliminary data.</text>
</comment>
<dbReference type="AlphaFoldDB" id="A0A1C7P4F9"/>
<sequence>MKHEPHNAFRFRRVKWGNPRHAMNALRNTDPVFADDAAPSGRLFWVLVVLLVISVFASIVIIGGHHTLLAWT</sequence>
<evidence type="ECO:0000313" key="3">
    <source>
        <dbReference type="Proteomes" id="UP000093111"/>
    </source>
</evidence>
<dbReference type="EMBL" id="LGLV01000005">
    <property type="protein sequence ID" value="OBZ96162.1"/>
    <property type="molecule type" value="Genomic_DNA"/>
</dbReference>
<proteinExistence type="predicted"/>
<evidence type="ECO:0000313" key="2">
    <source>
        <dbReference type="EMBL" id="OBZ96162.1"/>
    </source>
</evidence>
<organism evidence="2 3">
    <name type="scientific">Pararhizobium polonicum</name>
    <dbReference type="NCBI Taxonomy" id="1612624"/>
    <lineage>
        <taxon>Bacteria</taxon>
        <taxon>Pseudomonadati</taxon>
        <taxon>Pseudomonadota</taxon>
        <taxon>Alphaproteobacteria</taxon>
        <taxon>Hyphomicrobiales</taxon>
        <taxon>Rhizobiaceae</taxon>
        <taxon>Rhizobium/Agrobacterium group</taxon>
        <taxon>Pararhizobium</taxon>
    </lineage>
</organism>
<dbReference type="RefSeq" id="WP_068953179.1">
    <property type="nucleotide sequence ID" value="NZ_LGLV01000005.1"/>
</dbReference>
<evidence type="ECO:0000256" key="1">
    <source>
        <dbReference type="SAM" id="Phobius"/>
    </source>
</evidence>
<keyword evidence="1" id="KW-1133">Transmembrane helix</keyword>
<dbReference type="OrthoDB" id="8402965at2"/>
<name>A0A1C7P4F9_9HYPH</name>
<feature type="transmembrane region" description="Helical" evidence="1">
    <location>
        <begin position="43"/>
        <end position="64"/>
    </location>
</feature>
<reference evidence="2 3" key="1">
    <citation type="journal article" date="2016" name="Syst. Appl. Microbiol.">
        <title>Pararhizobium polonicum sp. nov. isolated from tumors on stone fruit rootstocks.</title>
        <authorList>
            <person name="Pulawska J."/>
            <person name="Kuzmanovic N."/>
            <person name="Willems A."/>
            <person name="Pothier J.F."/>
        </authorList>
    </citation>
    <scope>NUCLEOTIDE SEQUENCE [LARGE SCALE GENOMIC DNA]</scope>
    <source>
        <strain evidence="2 3">F5.1</strain>
    </source>
</reference>
<accession>A0A1C7P4F9</accession>
<keyword evidence="3" id="KW-1185">Reference proteome</keyword>
<dbReference type="Proteomes" id="UP000093111">
    <property type="component" value="Unassembled WGS sequence"/>
</dbReference>
<keyword evidence="1" id="KW-0812">Transmembrane</keyword>
<keyword evidence="1" id="KW-0472">Membrane</keyword>